<gene>
    <name evidence="2" type="ORF">ACFFGN_28150</name>
</gene>
<dbReference type="Proteomes" id="UP001589890">
    <property type="component" value="Unassembled WGS sequence"/>
</dbReference>
<dbReference type="EMBL" id="JBHLTC010000036">
    <property type="protein sequence ID" value="MFC0627978.1"/>
    <property type="molecule type" value="Genomic_DNA"/>
</dbReference>
<dbReference type="InterPro" id="IPR021005">
    <property type="entry name" value="Znf_CGNR"/>
</dbReference>
<evidence type="ECO:0000313" key="2">
    <source>
        <dbReference type="EMBL" id="MFC0627978.1"/>
    </source>
</evidence>
<reference evidence="2 3" key="1">
    <citation type="submission" date="2024-09" db="EMBL/GenBank/DDBJ databases">
        <authorList>
            <person name="Sun Q."/>
            <person name="Mori K."/>
        </authorList>
    </citation>
    <scope>NUCLEOTIDE SEQUENCE [LARGE SCALE GENOMIC DNA]</scope>
    <source>
        <strain evidence="2 3">CGMCC 1.15906</strain>
    </source>
</reference>
<dbReference type="Pfam" id="PF07336">
    <property type="entry name" value="ABATE"/>
    <property type="match status" value="1"/>
</dbReference>
<dbReference type="SUPFAM" id="SSF160904">
    <property type="entry name" value="Jann2411-like"/>
    <property type="match status" value="1"/>
</dbReference>
<evidence type="ECO:0000313" key="3">
    <source>
        <dbReference type="Proteomes" id="UP001589890"/>
    </source>
</evidence>
<keyword evidence="3" id="KW-1185">Reference proteome</keyword>
<sequence length="183" mass="19965">MASTPHERPAYLAVVHRFVNSLDLDPADWSDEIQNAGELTDWLRADCALPPGEHATEDDLRLALHLRTALRGLARANHGEPAEAGIEELARRCFARLPLQAVPGDVVLAPVGLSAVRAALAGIVAGYATAVAAGEWRRLRQCPGDECGWVFWDSSARANRRWCTMAVCGNRAKVRAFSRRNTT</sequence>
<name>A0ABV6QUW6_9ACTN</name>
<dbReference type="Gene3D" id="1.10.3300.10">
    <property type="entry name" value="Jann2411-like domain"/>
    <property type="match status" value="1"/>
</dbReference>
<dbReference type="RefSeq" id="WP_380053318.1">
    <property type="nucleotide sequence ID" value="NZ_JBHLTC010000036.1"/>
</dbReference>
<organism evidence="2 3">
    <name type="scientific">Kribbella deserti</name>
    <dbReference type="NCBI Taxonomy" id="1926257"/>
    <lineage>
        <taxon>Bacteria</taxon>
        <taxon>Bacillati</taxon>
        <taxon>Actinomycetota</taxon>
        <taxon>Actinomycetes</taxon>
        <taxon>Propionibacteriales</taxon>
        <taxon>Kribbellaceae</taxon>
        <taxon>Kribbella</taxon>
    </lineage>
</organism>
<dbReference type="InterPro" id="IPR023286">
    <property type="entry name" value="ABATE_dom_sf"/>
</dbReference>
<protein>
    <submittedName>
        <fullName evidence="2">CGNR zinc finger domain-containing protein</fullName>
    </submittedName>
</protein>
<accession>A0ABV6QUW6</accession>
<dbReference type="InterPro" id="IPR010852">
    <property type="entry name" value="ABATE"/>
</dbReference>
<dbReference type="Pfam" id="PF11706">
    <property type="entry name" value="zf-CGNR"/>
    <property type="match status" value="1"/>
</dbReference>
<proteinExistence type="predicted"/>
<evidence type="ECO:0000259" key="1">
    <source>
        <dbReference type="Pfam" id="PF11706"/>
    </source>
</evidence>
<feature type="domain" description="Zinc finger CGNR" evidence="1">
    <location>
        <begin position="138"/>
        <end position="180"/>
    </location>
</feature>
<dbReference type="PANTHER" id="PTHR35525">
    <property type="entry name" value="BLL6575 PROTEIN"/>
    <property type="match status" value="1"/>
</dbReference>
<comment type="caution">
    <text evidence="2">The sequence shown here is derived from an EMBL/GenBank/DDBJ whole genome shotgun (WGS) entry which is preliminary data.</text>
</comment>
<dbReference type="PANTHER" id="PTHR35525:SF3">
    <property type="entry name" value="BLL6575 PROTEIN"/>
    <property type="match status" value="1"/>
</dbReference>